<dbReference type="InterPro" id="IPR036761">
    <property type="entry name" value="TTHA0802/YceI-like_sf"/>
</dbReference>
<dbReference type="Gene3D" id="2.40.128.110">
    <property type="entry name" value="Lipid/polyisoprenoid-binding, YceI-like"/>
    <property type="match status" value="1"/>
</dbReference>
<name>A0A9D2VGR9_9BURK</name>
<evidence type="ECO:0000313" key="4">
    <source>
        <dbReference type="Proteomes" id="UP000700248"/>
    </source>
</evidence>
<dbReference type="Pfam" id="PF04264">
    <property type="entry name" value="YceI"/>
    <property type="match status" value="1"/>
</dbReference>
<dbReference type="PANTHER" id="PTHR34406:SF1">
    <property type="entry name" value="PROTEIN YCEI"/>
    <property type="match status" value="1"/>
</dbReference>
<dbReference type="Proteomes" id="UP000700248">
    <property type="component" value="Unassembled WGS sequence"/>
</dbReference>
<dbReference type="EMBL" id="DYTQ01000079">
    <property type="protein sequence ID" value="HJH24269.1"/>
    <property type="molecule type" value="Genomic_DNA"/>
</dbReference>
<dbReference type="SMART" id="SM00867">
    <property type="entry name" value="YceI"/>
    <property type="match status" value="1"/>
</dbReference>
<dbReference type="AlphaFoldDB" id="A0A9D2VGR9"/>
<evidence type="ECO:0000256" key="1">
    <source>
        <dbReference type="SAM" id="SignalP"/>
    </source>
</evidence>
<dbReference type="SUPFAM" id="SSF101874">
    <property type="entry name" value="YceI-like"/>
    <property type="match status" value="1"/>
</dbReference>
<feature type="signal peptide" evidence="1">
    <location>
        <begin position="1"/>
        <end position="24"/>
    </location>
</feature>
<evidence type="ECO:0000259" key="2">
    <source>
        <dbReference type="SMART" id="SM00867"/>
    </source>
</evidence>
<gene>
    <name evidence="3" type="ORF">K8U84_06925</name>
</gene>
<reference evidence="3" key="2">
    <citation type="submission" date="2021-09" db="EMBL/GenBank/DDBJ databases">
        <authorList>
            <person name="Gilroy R."/>
        </authorList>
    </citation>
    <scope>NUCLEOTIDE SEQUENCE</scope>
    <source>
        <strain evidence="3">CHK175-13533</strain>
    </source>
</reference>
<dbReference type="PANTHER" id="PTHR34406">
    <property type="entry name" value="PROTEIN YCEI"/>
    <property type="match status" value="1"/>
</dbReference>
<reference evidence="3" key="1">
    <citation type="journal article" date="2021" name="PeerJ">
        <title>Extensive microbial diversity within the chicken gut microbiome revealed by metagenomics and culture.</title>
        <authorList>
            <person name="Gilroy R."/>
            <person name="Ravi A."/>
            <person name="Getino M."/>
            <person name="Pursley I."/>
            <person name="Horton D.L."/>
            <person name="Alikhan N.F."/>
            <person name="Baker D."/>
            <person name="Gharbi K."/>
            <person name="Hall N."/>
            <person name="Watson M."/>
            <person name="Adriaenssens E.M."/>
            <person name="Foster-Nyarko E."/>
            <person name="Jarju S."/>
            <person name="Secka A."/>
            <person name="Antonio M."/>
            <person name="Oren A."/>
            <person name="Chaudhuri R.R."/>
            <person name="La Ragione R."/>
            <person name="Hildebrand F."/>
            <person name="Pallen M.J."/>
        </authorList>
    </citation>
    <scope>NUCLEOTIDE SEQUENCE</scope>
    <source>
        <strain evidence="3">CHK175-13533</strain>
    </source>
</reference>
<keyword evidence="1" id="KW-0732">Signal</keyword>
<dbReference type="RefSeq" id="WP_229711146.1">
    <property type="nucleotide sequence ID" value="NZ_BMCQ01000004.1"/>
</dbReference>
<evidence type="ECO:0000313" key="3">
    <source>
        <dbReference type="EMBL" id="HJH24269.1"/>
    </source>
</evidence>
<accession>A0A9D2VGR9</accession>
<feature type="chain" id="PRO_5039654949" evidence="1">
    <location>
        <begin position="25"/>
        <end position="193"/>
    </location>
</feature>
<protein>
    <submittedName>
        <fullName evidence="3">YceI family protein</fullName>
    </submittedName>
</protein>
<organism evidence="3 4">
    <name type="scientific">Paenalcaligenes hominis</name>
    <dbReference type="NCBI Taxonomy" id="643674"/>
    <lineage>
        <taxon>Bacteria</taxon>
        <taxon>Pseudomonadati</taxon>
        <taxon>Pseudomonadota</taxon>
        <taxon>Betaproteobacteria</taxon>
        <taxon>Burkholderiales</taxon>
        <taxon>Alcaligenaceae</taxon>
        <taxon>Paenalcaligenes</taxon>
    </lineage>
</organism>
<feature type="domain" description="Lipid/polyisoprenoid-binding YceI-like" evidence="2">
    <location>
        <begin position="28"/>
        <end position="191"/>
    </location>
</feature>
<sequence>MKMNVKRLLTAGAVATLFSAPLLAETVTYQVDPNHTFARFSYNHLGLSQQLSHFSSTKGTVALDLEAKTGEVNIEIDTTSVDTGSSTFNEHIQGEDFLDTGNHPTATFKSSKIVFDGDTPTAVEGDLTIKGVTKPVTLTINSFATKPHPMLKKPALGADAEVQIKRSDFNAGKFAPAVADDVTISIAIEAIGG</sequence>
<comment type="caution">
    <text evidence="3">The sequence shown here is derived from an EMBL/GenBank/DDBJ whole genome shotgun (WGS) entry which is preliminary data.</text>
</comment>
<proteinExistence type="predicted"/>
<dbReference type="InterPro" id="IPR007372">
    <property type="entry name" value="Lipid/polyisoprenoid-bd_YceI"/>
</dbReference>